<dbReference type="InterPro" id="IPR003347">
    <property type="entry name" value="JmjC_dom"/>
</dbReference>
<name>A0A9P8QE15_WICPI</name>
<evidence type="ECO:0000313" key="4">
    <source>
        <dbReference type="EMBL" id="KAH3687777.1"/>
    </source>
</evidence>
<dbReference type="PROSITE" id="PS51184">
    <property type="entry name" value="JMJC"/>
    <property type="match status" value="1"/>
</dbReference>
<gene>
    <name evidence="4" type="ORF">WICPIJ_001240</name>
</gene>
<dbReference type="PANTHER" id="PTHR12480:SF21">
    <property type="entry name" value="JMJC DOMAIN-CONTAINING PROTEIN 8"/>
    <property type="match status" value="1"/>
</dbReference>
<dbReference type="SUPFAM" id="SSF81383">
    <property type="entry name" value="F-box domain"/>
    <property type="match status" value="1"/>
</dbReference>
<reference evidence="4" key="2">
    <citation type="submission" date="2021-01" db="EMBL/GenBank/DDBJ databases">
        <authorList>
            <person name="Schikora-Tamarit M.A."/>
        </authorList>
    </citation>
    <scope>NUCLEOTIDE SEQUENCE</scope>
    <source>
        <strain evidence="4">CBS2887</strain>
    </source>
</reference>
<dbReference type="Pfam" id="PF12937">
    <property type="entry name" value="F-box-like"/>
    <property type="match status" value="1"/>
</dbReference>
<dbReference type="EMBL" id="JAEUBG010000624">
    <property type="protein sequence ID" value="KAH3687777.1"/>
    <property type="molecule type" value="Genomic_DNA"/>
</dbReference>
<feature type="region of interest" description="Disordered" evidence="2">
    <location>
        <begin position="556"/>
        <end position="575"/>
    </location>
</feature>
<dbReference type="SMART" id="SM00558">
    <property type="entry name" value="JmjC"/>
    <property type="match status" value="1"/>
</dbReference>
<feature type="domain" description="JmjC" evidence="3">
    <location>
        <begin position="272"/>
        <end position="441"/>
    </location>
</feature>
<dbReference type="Pfam" id="PF13621">
    <property type="entry name" value="Cupin_8"/>
    <property type="match status" value="1"/>
</dbReference>
<dbReference type="InterPro" id="IPR050910">
    <property type="entry name" value="JMJD6_ArgDemeth/LysHydrox"/>
</dbReference>
<dbReference type="InterPro" id="IPR001810">
    <property type="entry name" value="F-box_dom"/>
</dbReference>
<dbReference type="GO" id="GO:0005634">
    <property type="term" value="C:nucleus"/>
    <property type="evidence" value="ECO:0007669"/>
    <property type="project" value="TreeGrafter"/>
</dbReference>
<evidence type="ECO:0000259" key="3">
    <source>
        <dbReference type="PROSITE" id="PS51184"/>
    </source>
</evidence>
<dbReference type="PANTHER" id="PTHR12480">
    <property type="entry name" value="ARGININE DEMETHYLASE AND LYSYL-HYDROXYLASE JMJD"/>
    <property type="match status" value="1"/>
</dbReference>
<feature type="coiled-coil region" evidence="1">
    <location>
        <begin position="515"/>
        <end position="542"/>
    </location>
</feature>
<dbReference type="OrthoDB" id="424465at2759"/>
<dbReference type="Proteomes" id="UP000774326">
    <property type="component" value="Unassembled WGS sequence"/>
</dbReference>
<feature type="compositionally biased region" description="Acidic residues" evidence="2">
    <location>
        <begin position="566"/>
        <end position="575"/>
    </location>
</feature>
<reference evidence="4" key="1">
    <citation type="journal article" date="2021" name="Open Biol.">
        <title>Shared evolutionary footprints suggest mitochondrial oxidative damage underlies multiple complex I losses in fungi.</title>
        <authorList>
            <person name="Schikora-Tamarit M.A."/>
            <person name="Marcet-Houben M."/>
            <person name="Nosek J."/>
            <person name="Gabaldon T."/>
        </authorList>
    </citation>
    <scope>NUCLEOTIDE SEQUENCE</scope>
    <source>
        <strain evidence="4">CBS2887</strain>
    </source>
</reference>
<evidence type="ECO:0000256" key="2">
    <source>
        <dbReference type="SAM" id="MobiDB-lite"/>
    </source>
</evidence>
<keyword evidence="5" id="KW-1185">Reference proteome</keyword>
<organism evidence="4 5">
    <name type="scientific">Wickerhamomyces pijperi</name>
    <name type="common">Yeast</name>
    <name type="synonym">Pichia pijperi</name>
    <dbReference type="NCBI Taxonomy" id="599730"/>
    <lineage>
        <taxon>Eukaryota</taxon>
        <taxon>Fungi</taxon>
        <taxon>Dikarya</taxon>
        <taxon>Ascomycota</taxon>
        <taxon>Saccharomycotina</taxon>
        <taxon>Saccharomycetes</taxon>
        <taxon>Phaffomycetales</taxon>
        <taxon>Wickerhamomycetaceae</taxon>
        <taxon>Wickerhamomyces</taxon>
    </lineage>
</organism>
<accession>A0A9P8QE15</accession>
<sequence length="575" mass="66478">MTVEPPRKKRNISKGISRNIHTDRHPLNVKPSGNSLIFTDNTLKQQKASLLGELRNFDDNLILDLLSFIEDPQDLLQLSHASRIFYAFTYDEDIWRKLYMKKSLKDTSNPTGFPLGINKWRGSWRRTMLNLPESKEAKIQLPENLLCSDALFRPFQCSKIDYNALMKDLIDEEEESYQKRTTLNQKFGIKRIAETDLSVDEFNTKHLNTPFILTNDNYQERWPLWTFPQLLRRFPNIKFRQESVEWPLHFYADYYVQNSDESPLYLFDCQSVAMKELVKEYRVPEIFKNDYFQLFNQPELGVNCRPDYRWIIIGPERSGSTFHKDPNFTSAWNANLSGVKLWVMLPPGVKPPGIGTDDTESEVTSPVGVAEWVLSGFYNDTLKLTEYGECKIGLTFPGEVMYVPSGWWHSVINLDDSVALTQNFIPGDNLARVLFFLKVKSEQISGFHMNKFKTSLKNFINHAKSGIDAENLALFEKFLQVVEDLDNDEDIGEVDYCSVVGRLPIYEFFLELIKNDGKREQLQKALVELANIEREEAKKEGKNVVASKKWESLVDGGESTGFSFGFDEDDDEDED</sequence>
<dbReference type="Gene3D" id="2.60.120.650">
    <property type="entry name" value="Cupin"/>
    <property type="match status" value="1"/>
</dbReference>
<evidence type="ECO:0000313" key="5">
    <source>
        <dbReference type="Proteomes" id="UP000774326"/>
    </source>
</evidence>
<dbReference type="AlphaFoldDB" id="A0A9P8QE15"/>
<evidence type="ECO:0000256" key="1">
    <source>
        <dbReference type="SAM" id="Coils"/>
    </source>
</evidence>
<proteinExistence type="predicted"/>
<dbReference type="GO" id="GO:0000987">
    <property type="term" value="F:cis-regulatory region sequence-specific DNA binding"/>
    <property type="evidence" value="ECO:0007669"/>
    <property type="project" value="TreeGrafter"/>
</dbReference>
<dbReference type="SUPFAM" id="SSF51197">
    <property type="entry name" value="Clavaminate synthase-like"/>
    <property type="match status" value="1"/>
</dbReference>
<dbReference type="InterPro" id="IPR036047">
    <property type="entry name" value="F-box-like_dom_sf"/>
</dbReference>
<keyword evidence="1" id="KW-0175">Coiled coil</keyword>
<comment type="caution">
    <text evidence="4">The sequence shown here is derived from an EMBL/GenBank/DDBJ whole genome shotgun (WGS) entry which is preliminary data.</text>
</comment>
<dbReference type="InterPro" id="IPR041667">
    <property type="entry name" value="Cupin_8"/>
</dbReference>
<protein>
    <recommendedName>
        <fullName evidence="3">JmjC domain-containing protein</fullName>
    </recommendedName>
</protein>